<dbReference type="EMBL" id="LGUF01000007">
    <property type="protein sequence ID" value="KON88015.1"/>
    <property type="molecule type" value="Genomic_DNA"/>
</dbReference>
<dbReference type="AlphaFoldDB" id="A0A0M0GDN1"/>
<evidence type="ECO:0000313" key="1">
    <source>
        <dbReference type="EMBL" id="KON88015.1"/>
    </source>
</evidence>
<organism evidence="1 2">
    <name type="scientific">Sporosarcina globispora</name>
    <name type="common">Bacillus globisporus</name>
    <dbReference type="NCBI Taxonomy" id="1459"/>
    <lineage>
        <taxon>Bacteria</taxon>
        <taxon>Bacillati</taxon>
        <taxon>Bacillota</taxon>
        <taxon>Bacilli</taxon>
        <taxon>Bacillales</taxon>
        <taxon>Caryophanaceae</taxon>
        <taxon>Sporosarcina</taxon>
    </lineage>
</organism>
<reference evidence="2" key="1">
    <citation type="submission" date="2015-07" db="EMBL/GenBank/DDBJ databases">
        <title>Fjat-10036 dsm4.</title>
        <authorList>
            <person name="Liu B."/>
            <person name="Wang J."/>
            <person name="Zhu Y."/>
            <person name="Liu G."/>
            <person name="Chen Q."/>
            <person name="Chen Z."/>
            <person name="Lan J."/>
            <person name="Che J."/>
            <person name="Ge C."/>
            <person name="Shi H."/>
            <person name="Pan Z."/>
            <person name="Liu X."/>
        </authorList>
    </citation>
    <scope>NUCLEOTIDE SEQUENCE [LARGE SCALE GENOMIC DNA]</scope>
    <source>
        <strain evidence="2">DSM 4</strain>
    </source>
</reference>
<name>A0A0M0GDN1_SPOGL</name>
<sequence length="158" mass="18500">MCLNLTSLAKDLGNSIVEAKDDEEIKSILNATIEKIEKNFNLTNEQKKFFWESAEETLLICKVKKWEEYIQSLPNSEKENYGYYFYKVIDPKTGEEIEYFSQNQSAGVTYLDELVRYALFQIEKLKNGDALSDESPYKHPLDLIDMMNYKHPNESDEE</sequence>
<proteinExistence type="predicted"/>
<keyword evidence="2" id="KW-1185">Reference proteome</keyword>
<protein>
    <submittedName>
        <fullName evidence="1">Uncharacterized protein</fullName>
    </submittedName>
</protein>
<accession>A0A0M0GDN1</accession>
<dbReference type="RefSeq" id="WP_053435380.1">
    <property type="nucleotide sequence ID" value="NZ_LGUF01000007.1"/>
</dbReference>
<dbReference type="PATRIC" id="fig|1459.3.peg.3260"/>
<gene>
    <name evidence="1" type="ORF">AF332_15095</name>
</gene>
<comment type="caution">
    <text evidence="1">The sequence shown here is derived from an EMBL/GenBank/DDBJ whole genome shotgun (WGS) entry which is preliminary data.</text>
</comment>
<dbReference type="Proteomes" id="UP000037109">
    <property type="component" value="Unassembled WGS sequence"/>
</dbReference>
<evidence type="ECO:0000313" key="2">
    <source>
        <dbReference type="Proteomes" id="UP000037109"/>
    </source>
</evidence>